<dbReference type="AlphaFoldDB" id="A0A7Y7PNC9"/>
<reference evidence="1 2" key="1">
    <citation type="submission" date="2020-05" db="EMBL/GenBank/DDBJ databases">
        <title>Hymenobacter terrestris sp. nov. and Hymenobacter lapidiphilus sp. nov., isolated from regoliths in Antarctica.</title>
        <authorList>
            <person name="Sedlacek I."/>
            <person name="Pantucek R."/>
            <person name="Zeman M."/>
            <person name="Holochova P."/>
            <person name="Kralova S."/>
            <person name="Stankova E."/>
            <person name="Sedo O."/>
            <person name="Micenkova L."/>
            <person name="Svec P."/>
            <person name="Gupta V."/>
            <person name="Sood U."/>
            <person name="Korpole U.S."/>
            <person name="Lal R."/>
        </authorList>
    </citation>
    <scope>NUCLEOTIDE SEQUENCE [LARGE SCALE GENOMIC DNA]</scope>
    <source>
        <strain evidence="1 2">P5342</strain>
    </source>
</reference>
<dbReference type="EMBL" id="JABKAU010000010">
    <property type="protein sequence ID" value="NVO30998.1"/>
    <property type="molecule type" value="Genomic_DNA"/>
</dbReference>
<sequence length="73" mass="8356">MAAQALHYLTDETGKREAVVIPIARWKELEAYYAQLRRRDEVLEGMRSALLETRAIEAGKQPGEDLHDFLDSL</sequence>
<protein>
    <recommendedName>
        <fullName evidence="3">Prevent-host-death protein</fullName>
    </recommendedName>
</protein>
<keyword evidence="2" id="KW-1185">Reference proteome</keyword>
<evidence type="ECO:0008006" key="3">
    <source>
        <dbReference type="Google" id="ProtNLM"/>
    </source>
</evidence>
<accession>A0A7Y7PNC9</accession>
<dbReference type="RefSeq" id="WP_176907916.1">
    <property type="nucleotide sequence ID" value="NZ_JABKAU010000010.1"/>
</dbReference>
<comment type="caution">
    <text evidence="1">The sequence shown here is derived from an EMBL/GenBank/DDBJ whole genome shotgun (WGS) entry which is preliminary data.</text>
</comment>
<gene>
    <name evidence="1" type="ORF">HW554_07240</name>
</gene>
<organism evidence="1 2">
    <name type="scientific">Hymenobacter lapidiphilus</name>
    <dbReference type="NCBI Taxonomy" id="2608003"/>
    <lineage>
        <taxon>Bacteria</taxon>
        <taxon>Pseudomonadati</taxon>
        <taxon>Bacteroidota</taxon>
        <taxon>Cytophagia</taxon>
        <taxon>Cytophagales</taxon>
        <taxon>Hymenobacteraceae</taxon>
        <taxon>Hymenobacter</taxon>
    </lineage>
</organism>
<dbReference type="Proteomes" id="UP000565521">
    <property type="component" value="Unassembled WGS sequence"/>
</dbReference>
<proteinExistence type="predicted"/>
<name>A0A7Y7PNC9_9BACT</name>
<evidence type="ECO:0000313" key="1">
    <source>
        <dbReference type="EMBL" id="NVO30998.1"/>
    </source>
</evidence>
<evidence type="ECO:0000313" key="2">
    <source>
        <dbReference type="Proteomes" id="UP000565521"/>
    </source>
</evidence>